<accession>A0A8X6N5Z4</accession>
<gene>
    <name evidence="2" type="primary">AVEN_115855_1</name>
    <name evidence="2" type="ORF">NPIL_412801</name>
</gene>
<evidence type="ECO:0000313" key="2">
    <source>
        <dbReference type="EMBL" id="GFS95530.1"/>
    </source>
</evidence>
<reference evidence="2" key="1">
    <citation type="submission" date="2020-08" db="EMBL/GenBank/DDBJ databases">
        <title>Multicomponent nature underlies the extraordinary mechanical properties of spider dragline silk.</title>
        <authorList>
            <person name="Kono N."/>
            <person name="Nakamura H."/>
            <person name="Mori M."/>
            <person name="Yoshida Y."/>
            <person name="Ohtoshi R."/>
            <person name="Malay A.D."/>
            <person name="Moran D.A.P."/>
            <person name="Tomita M."/>
            <person name="Numata K."/>
            <person name="Arakawa K."/>
        </authorList>
    </citation>
    <scope>NUCLEOTIDE SEQUENCE</scope>
</reference>
<protein>
    <submittedName>
        <fullName evidence="2">Integrase catalytic domain-containing protein</fullName>
    </submittedName>
</protein>
<dbReference type="Pfam" id="PF18701">
    <property type="entry name" value="DUF5641"/>
    <property type="match status" value="1"/>
</dbReference>
<sequence length="173" mass="19881">MQERNCISASFVKKYWTLGGRRAVRKIWNACVRCRRFKSKSPVTDPLPLLSDRVEDENVFEVGVLIGDDVKRCLLWPLAQVLELIPGKDGLMRIVKLKNQSNTLIRPIQRVFLPEVSENNWKCLQLQGVQPTDTAKSPKQDSSEVNQLLMTRYGRAIRKPTKLNMLIISDVFE</sequence>
<keyword evidence="3" id="KW-1185">Reference proteome</keyword>
<organism evidence="2 3">
    <name type="scientific">Nephila pilipes</name>
    <name type="common">Giant wood spider</name>
    <name type="synonym">Nephila maculata</name>
    <dbReference type="NCBI Taxonomy" id="299642"/>
    <lineage>
        <taxon>Eukaryota</taxon>
        <taxon>Metazoa</taxon>
        <taxon>Ecdysozoa</taxon>
        <taxon>Arthropoda</taxon>
        <taxon>Chelicerata</taxon>
        <taxon>Arachnida</taxon>
        <taxon>Araneae</taxon>
        <taxon>Araneomorphae</taxon>
        <taxon>Entelegynae</taxon>
        <taxon>Araneoidea</taxon>
        <taxon>Nephilidae</taxon>
        <taxon>Nephila</taxon>
    </lineage>
</organism>
<dbReference type="EMBL" id="BMAW01100551">
    <property type="protein sequence ID" value="GFS95530.1"/>
    <property type="molecule type" value="Genomic_DNA"/>
</dbReference>
<dbReference type="OrthoDB" id="5987340at2759"/>
<evidence type="ECO:0000313" key="3">
    <source>
        <dbReference type="Proteomes" id="UP000887013"/>
    </source>
</evidence>
<proteinExistence type="predicted"/>
<name>A0A8X6N5Z4_NEPPI</name>
<dbReference type="AlphaFoldDB" id="A0A8X6N5Z4"/>
<dbReference type="InterPro" id="IPR040676">
    <property type="entry name" value="DUF5641"/>
</dbReference>
<evidence type="ECO:0000259" key="1">
    <source>
        <dbReference type="Pfam" id="PF18701"/>
    </source>
</evidence>
<feature type="domain" description="DUF5641" evidence="1">
    <location>
        <begin position="64"/>
        <end position="111"/>
    </location>
</feature>
<comment type="caution">
    <text evidence="2">The sequence shown here is derived from an EMBL/GenBank/DDBJ whole genome shotgun (WGS) entry which is preliminary data.</text>
</comment>
<dbReference type="Proteomes" id="UP000887013">
    <property type="component" value="Unassembled WGS sequence"/>
</dbReference>